<comment type="caution">
    <text evidence="10">The sequence shown here is derived from an EMBL/GenBank/DDBJ whole genome shotgun (WGS) entry which is preliminary data.</text>
</comment>
<dbReference type="AlphaFoldDB" id="A0A813H4V0"/>
<evidence type="ECO:0000256" key="1">
    <source>
        <dbReference type="ARBA" id="ARBA00004141"/>
    </source>
</evidence>
<evidence type="ECO:0000256" key="5">
    <source>
        <dbReference type="ARBA" id="ARBA00022989"/>
    </source>
</evidence>
<evidence type="ECO:0000259" key="9">
    <source>
        <dbReference type="SMART" id="SM00973"/>
    </source>
</evidence>
<keyword evidence="11" id="KW-1185">Reference proteome</keyword>
<protein>
    <recommendedName>
        <fullName evidence="9">SEC63 domain-containing protein</fullName>
    </recommendedName>
</protein>
<keyword evidence="7" id="KW-0143">Chaperone</keyword>
<feature type="domain" description="SEC63" evidence="9">
    <location>
        <begin position="1"/>
        <end position="290"/>
    </location>
</feature>
<evidence type="ECO:0000256" key="2">
    <source>
        <dbReference type="ARBA" id="ARBA00004240"/>
    </source>
</evidence>
<dbReference type="Gene3D" id="1.10.150.20">
    <property type="entry name" value="5' to 3' exonuclease, C-terminal subdomain"/>
    <property type="match status" value="1"/>
</dbReference>
<proteinExistence type="predicted"/>
<feature type="compositionally biased region" description="Acidic residues" evidence="8">
    <location>
        <begin position="382"/>
        <end position="391"/>
    </location>
</feature>
<evidence type="ECO:0000256" key="8">
    <source>
        <dbReference type="SAM" id="MobiDB-lite"/>
    </source>
</evidence>
<keyword evidence="6" id="KW-0472">Membrane</keyword>
<accession>A0A813H4V0</accession>
<keyword evidence="5" id="KW-1133">Transmembrane helix</keyword>
<evidence type="ECO:0000256" key="6">
    <source>
        <dbReference type="ARBA" id="ARBA00023136"/>
    </source>
</evidence>
<dbReference type="PANTHER" id="PTHR24075:SF0">
    <property type="entry name" value="TRANSLOCATION PROTEIN SEC63 HOMOLOG"/>
    <property type="match status" value="1"/>
</dbReference>
<dbReference type="Pfam" id="PF02889">
    <property type="entry name" value="Sec63"/>
    <property type="match status" value="1"/>
</dbReference>
<evidence type="ECO:0000256" key="7">
    <source>
        <dbReference type="ARBA" id="ARBA00023186"/>
    </source>
</evidence>
<evidence type="ECO:0000313" key="11">
    <source>
        <dbReference type="Proteomes" id="UP000654075"/>
    </source>
</evidence>
<feature type="region of interest" description="Disordered" evidence="8">
    <location>
        <begin position="325"/>
        <end position="391"/>
    </location>
</feature>
<dbReference type="Gene3D" id="1.10.3380.10">
    <property type="entry name" value="Sec63 N-terminal domain-like domain"/>
    <property type="match status" value="1"/>
</dbReference>
<organism evidence="10 11">
    <name type="scientific">Polarella glacialis</name>
    <name type="common">Dinoflagellate</name>
    <dbReference type="NCBI Taxonomy" id="89957"/>
    <lineage>
        <taxon>Eukaryota</taxon>
        <taxon>Sar</taxon>
        <taxon>Alveolata</taxon>
        <taxon>Dinophyceae</taxon>
        <taxon>Suessiales</taxon>
        <taxon>Suessiaceae</taxon>
        <taxon>Polarella</taxon>
    </lineage>
</organism>
<dbReference type="Gene3D" id="2.60.40.150">
    <property type="entry name" value="C2 domain"/>
    <property type="match status" value="2"/>
</dbReference>
<dbReference type="InterPro" id="IPR004179">
    <property type="entry name" value="Sec63-dom"/>
</dbReference>
<keyword evidence="4" id="KW-0256">Endoplasmic reticulum</keyword>
<dbReference type="PANTHER" id="PTHR24075">
    <property type="entry name" value="SEC63 DOMAIN-CONTAINING"/>
    <property type="match status" value="1"/>
</dbReference>
<dbReference type="EMBL" id="CAJNNV010030529">
    <property type="protein sequence ID" value="CAE8632805.1"/>
    <property type="molecule type" value="Genomic_DNA"/>
</dbReference>
<gene>
    <name evidence="10" type="ORF">PGLA1383_LOCUS48734</name>
</gene>
<keyword evidence="3" id="KW-0812">Transmembrane</keyword>
<evidence type="ECO:0000313" key="10">
    <source>
        <dbReference type="EMBL" id="CAE8632805.1"/>
    </source>
</evidence>
<name>A0A813H4V0_POLGL</name>
<dbReference type="InterPro" id="IPR014756">
    <property type="entry name" value="Ig_E-set"/>
</dbReference>
<comment type="subcellular location">
    <subcellularLocation>
        <location evidence="2">Endoplasmic reticulum</location>
    </subcellularLocation>
    <subcellularLocation>
        <location evidence="1">Membrane</location>
        <topology evidence="1">Multi-pass membrane protein</topology>
    </subcellularLocation>
</comment>
<evidence type="ECO:0000256" key="4">
    <source>
        <dbReference type="ARBA" id="ARBA00022824"/>
    </source>
</evidence>
<dbReference type="OrthoDB" id="1734229at2759"/>
<dbReference type="GO" id="GO:0006620">
    <property type="term" value="P:post-translational protein targeting to endoplasmic reticulum membrane"/>
    <property type="evidence" value="ECO:0007669"/>
    <property type="project" value="TreeGrafter"/>
</dbReference>
<dbReference type="GO" id="GO:0008320">
    <property type="term" value="F:protein transmembrane transporter activity"/>
    <property type="evidence" value="ECO:0007669"/>
    <property type="project" value="TreeGrafter"/>
</dbReference>
<dbReference type="SMART" id="SM00973">
    <property type="entry name" value="Sec63"/>
    <property type="match status" value="1"/>
</dbReference>
<dbReference type="GO" id="GO:0003723">
    <property type="term" value="F:RNA binding"/>
    <property type="evidence" value="ECO:0007669"/>
    <property type="project" value="TreeGrafter"/>
</dbReference>
<dbReference type="Proteomes" id="UP000654075">
    <property type="component" value="Unassembled WGS sequence"/>
</dbReference>
<feature type="compositionally biased region" description="Basic and acidic residues" evidence="8">
    <location>
        <begin position="339"/>
        <end position="381"/>
    </location>
</feature>
<feature type="compositionally biased region" description="Acidic residues" evidence="8">
    <location>
        <begin position="326"/>
        <end position="338"/>
    </location>
</feature>
<dbReference type="GO" id="GO:0006614">
    <property type="term" value="P:SRP-dependent cotranslational protein targeting to membrane"/>
    <property type="evidence" value="ECO:0007669"/>
    <property type="project" value="TreeGrafter"/>
</dbReference>
<sequence>VMVETLQFMGYYINEATRTKNCPELLAASAESRGMDTRVTDNNDMKALATQVVEHKKRQFSLPIIIKNNFLLLGHTQRLHHLMTPDLRSDCDELLKYSVKITQAMIEIACMREWFFTAQAMIEFRRSLVQGLDLKASQLLQIPHFTEESLKHTSRGKNSISTLTDFISKDPEQRKGLGDMDPNQLADIEAFCSHVSNVEFKAITEVEDETEICVGDVATVVCTLTRKNLQEGEAMGPVHAPLYPEPKFEVSFDFGSLPQNEISRPGKHSLAVHALCDSYSGLDQKVELNFNASTEDEVKREIFVHPEDEELDLQPTLFQQLMGELGGDDESEEEEEQEDKDKKKGKDKDKDKDKPKDKPKLSDGQAKKADDSDEDEKKDGDDSSDSGSDSD</sequence>
<dbReference type="GO" id="GO:0031207">
    <property type="term" value="C:Sec62/Sec63 complex"/>
    <property type="evidence" value="ECO:0007669"/>
    <property type="project" value="TreeGrafter"/>
</dbReference>
<dbReference type="SUPFAM" id="SSF158702">
    <property type="entry name" value="Sec63 N-terminal domain-like"/>
    <property type="match status" value="1"/>
</dbReference>
<feature type="non-terminal residue" evidence="10">
    <location>
        <position position="391"/>
    </location>
</feature>
<reference evidence="10" key="1">
    <citation type="submission" date="2021-02" db="EMBL/GenBank/DDBJ databases">
        <authorList>
            <person name="Dougan E. K."/>
            <person name="Rhodes N."/>
            <person name="Thang M."/>
            <person name="Chan C."/>
        </authorList>
    </citation>
    <scope>NUCLEOTIDE SEQUENCE</scope>
</reference>
<dbReference type="SUPFAM" id="SSF81296">
    <property type="entry name" value="E set domains"/>
    <property type="match status" value="1"/>
</dbReference>
<dbReference type="InterPro" id="IPR035892">
    <property type="entry name" value="C2_domain_sf"/>
</dbReference>
<dbReference type="OMA" id="DNNDMKA"/>
<evidence type="ECO:0000256" key="3">
    <source>
        <dbReference type="ARBA" id="ARBA00022692"/>
    </source>
</evidence>